<dbReference type="GO" id="GO:0046872">
    <property type="term" value="F:metal ion binding"/>
    <property type="evidence" value="ECO:0007669"/>
    <property type="project" value="InterPro"/>
</dbReference>
<dbReference type="CDD" id="cd01104">
    <property type="entry name" value="HTH_MlrA-CarA"/>
    <property type="match status" value="1"/>
</dbReference>
<gene>
    <name evidence="6" type="ORF">OM074_03535</name>
</gene>
<dbReference type="InterPro" id="IPR003759">
    <property type="entry name" value="Cbl-bd_cap"/>
</dbReference>
<dbReference type="GO" id="GO:0031419">
    <property type="term" value="F:cobalamin binding"/>
    <property type="evidence" value="ECO:0007669"/>
    <property type="project" value="InterPro"/>
</dbReference>
<dbReference type="AlphaFoldDB" id="A0AAE3SIQ2"/>
<dbReference type="PROSITE" id="PS50937">
    <property type="entry name" value="HTH_MERR_2"/>
    <property type="match status" value="1"/>
</dbReference>
<accession>A0AAE3SIQ2</accession>
<keyword evidence="7" id="KW-1185">Reference proteome</keyword>
<dbReference type="SMART" id="SM00422">
    <property type="entry name" value="HTH_MERR"/>
    <property type="match status" value="1"/>
</dbReference>
<dbReference type="Proteomes" id="UP001207408">
    <property type="component" value="Unassembled WGS sequence"/>
</dbReference>
<evidence type="ECO:0000313" key="7">
    <source>
        <dbReference type="Proteomes" id="UP001207408"/>
    </source>
</evidence>
<feature type="domain" description="HTH merR-type" evidence="5">
    <location>
        <begin position="3"/>
        <end position="72"/>
    </location>
</feature>
<dbReference type="SUPFAM" id="SSF52242">
    <property type="entry name" value="Cobalamin (vitamin B12)-binding domain"/>
    <property type="match status" value="1"/>
</dbReference>
<sequence length="291" mass="33655">MGVYSIKDLERISGVKAHTIRIWERRYNIVEPARTKTNIRKYSDRDLKRLLNVSILNNNGYKISHIAYLSDEDLGKRLAYLCLDTKKVDIQVESLMVAMLELDEVKFNSVLNQSIIKRGFEKTVEEVLFPFLDRVGILWQAGSVNPAQEHFMSNLIRQKLIVAIDNQMENQKVDKRITFFLDEGELHEIGLLFYSFLARKEGYKVIYLGSNVPFEDIKGIDQVRKADAFFTCFVSPPENSLDKILKAYSEEFPNTPIFINGMQVKEYEGDLPDNVMHISSAEVFVEVLRKM</sequence>
<dbReference type="Gene3D" id="1.10.1660.10">
    <property type="match status" value="1"/>
</dbReference>
<organism evidence="6 7">
    <name type="scientific">Plebeiibacterium marinum</name>
    <dbReference type="NCBI Taxonomy" id="2992111"/>
    <lineage>
        <taxon>Bacteria</taxon>
        <taxon>Pseudomonadati</taxon>
        <taxon>Bacteroidota</taxon>
        <taxon>Bacteroidia</taxon>
        <taxon>Marinilabiliales</taxon>
        <taxon>Marinilabiliaceae</taxon>
        <taxon>Plebeiibacterium</taxon>
    </lineage>
</organism>
<reference evidence="6" key="1">
    <citation type="submission" date="2022-10" db="EMBL/GenBank/DDBJ databases">
        <authorList>
            <person name="Yu W.X."/>
        </authorList>
    </citation>
    <scope>NUCLEOTIDE SEQUENCE</scope>
    <source>
        <strain evidence="6">D04</strain>
    </source>
</reference>
<evidence type="ECO:0000313" key="6">
    <source>
        <dbReference type="EMBL" id="MCW3804683.1"/>
    </source>
</evidence>
<evidence type="ECO:0000256" key="3">
    <source>
        <dbReference type="ARBA" id="ARBA00023125"/>
    </source>
</evidence>
<dbReference type="InterPro" id="IPR036594">
    <property type="entry name" value="Meth_synthase_dom"/>
</dbReference>
<keyword evidence="1" id="KW-0678">Repressor</keyword>
<name>A0AAE3SIQ2_9BACT</name>
<dbReference type="Pfam" id="PF02607">
    <property type="entry name" value="B12-binding_2"/>
    <property type="match status" value="1"/>
</dbReference>
<keyword evidence="3" id="KW-0238">DNA-binding</keyword>
<dbReference type="InterPro" id="IPR036724">
    <property type="entry name" value="Cobalamin-bd_sf"/>
</dbReference>
<dbReference type="InterPro" id="IPR000551">
    <property type="entry name" value="MerR-type_HTH_dom"/>
</dbReference>
<proteinExistence type="predicted"/>
<dbReference type="Gene3D" id="3.40.50.280">
    <property type="entry name" value="Cobalamin-binding domain"/>
    <property type="match status" value="1"/>
</dbReference>
<dbReference type="GO" id="GO:0003700">
    <property type="term" value="F:DNA-binding transcription factor activity"/>
    <property type="evidence" value="ECO:0007669"/>
    <property type="project" value="InterPro"/>
</dbReference>
<dbReference type="InterPro" id="IPR009061">
    <property type="entry name" value="DNA-bd_dom_put_sf"/>
</dbReference>
<keyword evidence="4" id="KW-0804">Transcription</keyword>
<dbReference type="RefSeq" id="WP_301197902.1">
    <property type="nucleotide sequence ID" value="NZ_JAPDPI010000004.1"/>
</dbReference>
<evidence type="ECO:0000256" key="4">
    <source>
        <dbReference type="ARBA" id="ARBA00023163"/>
    </source>
</evidence>
<evidence type="ECO:0000256" key="1">
    <source>
        <dbReference type="ARBA" id="ARBA00022491"/>
    </source>
</evidence>
<keyword evidence="2" id="KW-0805">Transcription regulation</keyword>
<evidence type="ECO:0000256" key="2">
    <source>
        <dbReference type="ARBA" id="ARBA00023015"/>
    </source>
</evidence>
<dbReference type="EMBL" id="JAPDPI010000004">
    <property type="protein sequence ID" value="MCW3804683.1"/>
    <property type="molecule type" value="Genomic_DNA"/>
</dbReference>
<dbReference type="InterPro" id="IPR047057">
    <property type="entry name" value="MerR_fam"/>
</dbReference>
<dbReference type="PANTHER" id="PTHR30204:SF69">
    <property type="entry name" value="MERR-FAMILY TRANSCRIPTIONAL REGULATOR"/>
    <property type="match status" value="1"/>
</dbReference>
<comment type="caution">
    <text evidence="6">The sequence shown here is derived from an EMBL/GenBank/DDBJ whole genome shotgun (WGS) entry which is preliminary data.</text>
</comment>
<dbReference type="Gene3D" id="1.10.1240.10">
    <property type="entry name" value="Methionine synthase domain"/>
    <property type="match status" value="1"/>
</dbReference>
<dbReference type="GO" id="GO:0003677">
    <property type="term" value="F:DNA binding"/>
    <property type="evidence" value="ECO:0007669"/>
    <property type="project" value="UniProtKB-KW"/>
</dbReference>
<evidence type="ECO:0000259" key="5">
    <source>
        <dbReference type="PROSITE" id="PS50937"/>
    </source>
</evidence>
<dbReference type="SUPFAM" id="SSF46955">
    <property type="entry name" value="Putative DNA-binding domain"/>
    <property type="match status" value="1"/>
</dbReference>
<protein>
    <submittedName>
        <fullName evidence="6">MerR family transcriptional regulator</fullName>
    </submittedName>
</protein>
<dbReference type="PANTHER" id="PTHR30204">
    <property type="entry name" value="REDOX-CYCLING DRUG-SENSING TRANSCRIPTIONAL ACTIVATOR SOXR"/>
    <property type="match status" value="1"/>
</dbReference>
<dbReference type="Pfam" id="PF13411">
    <property type="entry name" value="MerR_1"/>
    <property type="match status" value="1"/>
</dbReference>